<keyword evidence="1" id="KW-0862">Zinc</keyword>
<keyword evidence="2" id="KW-0472">Membrane</keyword>
<reference evidence="5" key="2">
    <citation type="submission" date="2017-12" db="EMBL/GenBank/DDBJ databases">
        <title>WGS assembly of Marchantia polymorpha.</title>
        <authorList>
            <person name="Bowman J.L."/>
            <person name="Kohchi T."/>
            <person name="Yamato K.T."/>
            <person name="Jenkins J."/>
            <person name="Shu S."/>
            <person name="Ishizaki K."/>
            <person name="Yamaoka S."/>
            <person name="Nishihama R."/>
            <person name="Nakamura Y."/>
            <person name="Berger F."/>
            <person name="Adam C."/>
            <person name="Aki S.S."/>
            <person name="Althoff F."/>
            <person name="Araki T."/>
            <person name="Arteaga-Vazquez M.A."/>
            <person name="Balasubrmanian S."/>
            <person name="Bauer D."/>
            <person name="Boehm C.R."/>
            <person name="Briginshaw L."/>
            <person name="Caballero-Perez J."/>
            <person name="Catarino B."/>
            <person name="Chen F."/>
            <person name="Chiyoda S."/>
            <person name="Chovatia M."/>
            <person name="Davies K.M."/>
            <person name="Delmans M."/>
            <person name="Demura T."/>
            <person name="Dierschke T."/>
            <person name="Dolan L."/>
            <person name="Dorantes-Acosta A.E."/>
            <person name="Eklund D.M."/>
            <person name="Florent S.N."/>
            <person name="Flores-Sandoval E."/>
            <person name="Fujiyama A."/>
            <person name="Fukuzawa H."/>
            <person name="Galik B."/>
            <person name="Grimanelli D."/>
            <person name="Grimwood J."/>
            <person name="Grossniklaus U."/>
            <person name="Hamada T."/>
            <person name="Haseloff J."/>
            <person name="Hetherington A.J."/>
            <person name="Higo A."/>
            <person name="Hirakawa Y."/>
            <person name="Hundley H.N."/>
            <person name="Ikeda Y."/>
            <person name="Inoue K."/>
            <person name="Inoue S."/>
            <person name="Ishida S."/>
            <person name="Jia Q."/>
            <person name="Kakita M."/>
            <person name="Kanazawa T."/>
            <person name="Kawai Y."/>
            <person name="Kawashima T."/>
            <person name="Kennedy M."/>
            <person name="Kinose K."/>
            <person name="Kinoshita T."/>
            <person name="Kohara Y."/>
            <person name="Koide E."/>
            <person name="Komatsu K."/>
            <person name="Kopischke S."/>
            <person name="Kubo M."/>
            <person name="Kyozuka J."/>
            <person name="Lagercrantz U."/>
            <person name="Lin S.S."/>
            <person name="Lindquist E."/>
            <person name="Lipzen A.M."/>
            <person name="Lu C."/>
            <person name="Luna E.D."/>
            <person name="Martienssen R.A."/>
            <person name="Minamino N."/>
            <person name="Mizutani M."/>
            <person name="Mizutani M."/>
            <person name="Mochizuki N."/>
            <person name="Monte I."/>
            <person name="Mosher R."/>
            <person name="Nagasaki H."/>
            <person name="Nakagami H."/>
            <person name="Naramoto S."/>
            <person name="Nishitani K."/>
            <person name="Ohtani M."/>
            <person name="Okamoto T."/>
            <person name="Okumura M."/>
            <person name="Phillips J."/>
            <person name="Pollak B."/>
            <person name="Reinders A."/>
            <person name="Roevekamp M."/>
            <person name="Sano R."/>
            <person name="Sawa S."/>
            <person name="Schmid M.W."/>
            <person name="Shirakawa M."/>
            <person name="Solano R."/>
            <person name="Spunde A."/>
            <person name="Suetsugu N."/>
            <person name="Sugano S."/>
            <person name="Sugiyama A."/>
            <person name="Sun R."/>
            <person name="Suzuki Y."/>
            <person name="Takenaka M."/>
            <person name="Takezawa D."/>
            <person name="Tomogane H."/>
            <person name="Tsuzuki M."/>
            <person name="Ueda T."/>
            <person name="Umeda M."/>
            <person name="Ward J.M."/>
            <person name="Watanabe Y."/>
            <person name="Yazaki K."/>
            <person name="Yokoyama R."/>
            <person name="Yoshitake Y."/>
            <person name="Yotsui I."/>
            <person name="Zachgo S."/>
            <person name="Schmutz J."/>
        </authorList>
    </citation>
    <scope>NUCLEOTIDE SEQUENCE [LARGE SCALE GENOMIC DNA]</scope>
    <source>
        <strain evidence="5">Tak-1</strain>
    </source>
</reference>
<name>A0A2R6XFY8_MARPO</name>
<accession>A0A2R6XFY8</accession>
<keyword evidence="6" id="KW-1185">Reference proteome</keyword>
<dbReference type="Gramene" id="Mp6g10210.2">
    <property type="protein sequence ID" value="Mp6g10210.2.cds"/>
    <property type="gene ID" value="Mp6g10210"/>
</dbReference>
<keyword evidence="1" id="KW-0479">Metal-binding</keyword>
<dbReference type="InterPro" id="IPR013087">
    <property type="entry name" value="Znf_C2H2_type"/>
</dbReference>
<evidence type="ECO:0000313" key="5">
    <source>
        <dbReference type="EMBL" id="PTQ45001.1"/>
    </source>
</evidence>
<evidence type="ECO:0000256" key="3">
    <source>
        <dbReference type="SAM" id="SignalP"/>
    </source>
</evidence>
<sequence length="284" mass="32709">MAILGNDRKRVLPLLLCLVVLALHVIDCSSAILDRRPVYDSRHEDENETQDGKVHCSRARSRTASQILDEYLLPFLEKEQYNLSSACRLNPENNMFKDQELQKDNVRPSQWQCLYCKKTFRSEDYLDKHMDNRHYAMLDLNSKRCLADICGAVHCDHADSVAKATTKKRCNRAAVIKNKHLCEALANECFPSKEGATALRLNEFFLRQFCDSHTCDGSAKHFPRGSGRRKNKSLYMALCLFVIILLGIFYLAVYLYQRDMNGDASSLKRLRQHPILKAQKSKKF</sequence>
<gene>
    <name evidence="5" type="ORF">MARPO_0016s0064</name>
</gene>
<dbReference type="EMBL" id="KZ772688">
    <property type="protein sequence ID" value="PTQ45001.1"/>
    <property type="molecule type" value="Genomic_DNA"/>
</dbReference>
<protein>
    <recommendedName>
        <fullName evidence="4">C2H2-type domain-containing protein</fullName>
    </recommendedName>
</protein>
<dbReference type="EMBL" id="KZ772688">
    <property type="protein sequence ID" value="PTQ45000.1"/>
    <property type="molecule type" value="Genomic_DNA"/>
</dbReference>
<reference evidence="6" key="1">
    <citation type="journal article" date="2017" name="Cell">
        <title>Insights into land plant evolution garnered from the Marchantia polymorpha genome.</title>
        <authorList>
            <person name="Bowman J.L."/>
            <person name="Kohchi T."/>
            <person name="Yamato K.T."/>
            <person name="Jenkins J."/>
            <person name="Shu S."/>
            <person name="Ishizaki K."/>
            <person name="Yamaoka S."/>
            <person name="Nishihama R."/>
            <person name="Nakamura Y."/>
            <person name="Berger F."/>
            <person name="Adam C."/>
            <person name="Aki S.S."/>
            <person name="Althoff F."/>
            <person name="Araki T."/>
            <person name="Arteaga-Vazquez M.A."/>
            <person name="Balasubrmanian S."/>
            <person name="Barry K."/>
            <person name="Bauer D."/>
            <person name="Boehm C.R."/>
            <person name="Briginshaw L."/>
            <person name="Caballero-Perez J."/>
            <person name="Catarino B."/>
            <person name="Chen F."/>
            <person name="Chiyoda S."/>
            <person name="Chovatia M."/>
            <person name="Davies K.M."/>
            <person name="Delmans M."/>
            <person name="Demura T."/>
            <person name="Dierschke T."/>
            <person name="Dolan L."/>
            <person name="Dorantes-Acosta A.E."/>
            <person name="Eklund D.M."/>
            <person name="Florent S.N."/>
            <person name="Flores-Sandoval E."/>
            <person name="Fujiyama A."/>
            <person name="Fukuzawa H."/>
            <person name="Galik B."/>
            <person name="Grimanelli D."/>
            <person name="Grimwood J."/>
            <person name="Grossniklaus U."/>
            <person name="Hamada T."/>
            <person name="Haseloff J."/>
            <person name="Hetherington A.J."/>
            <person name="Higo A."/>
            <person name="Hirakawa Y."/>
            <person name="Hundley H.N."/>
            <person name="Ikeda Y."/>
            <person name="Inoue K."/>
            <person name="Inoue S.I."/>
            <person name="Ishida S."/>
            <person name="Jia Q."/>
            <person name="Kakita M."/>
            <person name="Kanazawa T."/>
            <person name="Kawai Y."/>
            <person name="Kawashima T."/>
            <person name="Kennedy M."/>
            <person name="Kinose K."/>
            <person name="Kinoshita T."/>
            <person name="Kohara Y."/>
            <person name="Koide E."/>
            <person name="Komatsu K."/>
            <person name="Kopischke S."/>
            <person name="Kubo M."/>
            <person name="Kyozuka J."/>
            <person name="Lagercrantz U."/>
            <person name="Lin S.S."/>
            <person name="Lindquist E."/>
            <person name="Lipzen A.M."/>
            <person name="Lu C.W."/>
            <person name="De Luna E."/>
            <person name="Martienssen R.A."/>
            <person name="Minamino N."/>
            <person name="Mizutani M."/>
            <person name="Mizutani M."/>
            <person name="Mochizuki N."/>
            <person name="Monte I."/>
            <person name="Mosher R."/>
            <person name="Nagasaki H."/>
            <person name="Nakagami H."/>
            <person name="Naramoto S."/>
            <person name="Nishitani K."/>
            <person name="Ohtani M."/>
            <person name="Okamoto T."/>
            <person name="Okumura M."/>
            <person name="Phillips J."/>
            <person name="Pollak B."/>
            <person name="Reinders A."/>
            <person name="Rovekamp M."/>
            <person name="Sano R."/>
            <person name="Sawa S."/>
            <person name="Schmid M.W."/>
            <person name="Shirakawa M."/>
            <person name="Solano R."/>
            <person name="Spunde A."/>
            <person name="Suetsugu N."/>
            <person name="Sugano S."/>
            <person name="Sugiyama A."/>
            <person name="Sun R."/>
            <person name="Suzuki Y."/>
            <person name="Takenaka M."/>
            <person name="Takezawa D."/>
            <person name="Tomogane H."/>
            <person name="Tsuzuki M."/>
            <person name="Ueda T."/>
            <person name="Umeda M."/>
            <person name="Ward J.M."/>
            <person name="Watanabe Y."/>
            <person name="Yazaki K."/>
            <person name="Yokoyama R."/>
            <person name="Yoshitake Y."/>
            <person name="Yotsui I."/>
            <person name="Zachgo S."/>
            <person name="Schmutz J."/>
        </authorList>
    </citation>
    <scope>NUCLEOTIDE SEQUENCE [LARGE SCALE GENOMIC DNA]</scope>
    <source>
        <strain evidence="6">Tak-1</strain>
    </source>
</reference>
<dbReference type="Gramene" id="Mp6g10210.1">
    <property type="protein sequence ID" value="Mp6g10210.1.cds"/>
    <property type="gene ID" value="Mp6g10210"/>
</dbReference>
<evidence type="ECO:0000313" key="6">
    <source>
        <dbReference type="Proteomes" id="UP000244005"/>
    </source>
</evidence>
<organism evidence="5 6">
    <name type="scientific">Marchantia polymorpha</name>
    <name type="common">Common liverwort</name>
    <name type="synonym">Marchantia aquatica</name>
    <dbReference type="NCBI Taxonomy" id="3197"/>
    <lineage>
        <taxon>Eukaryota</taxon>
        <taxon>Viridiplantae</taxon>
        <taxon>Streptophyta</taxon>
        <taxon>Embryophyta</taxon>
        <taxon>Marchantiophyta</taxon>
        <taxon>Marchantiopsida</taxon>
        <taxon>Marchantiidae</taxon>
        <taxon>Marchantiales</taxon>
        <taxon>Marchantiaceae</taxon>
        <taxon>Marchantia</taxon>
    </lineage>
</organism>
<dbReference type="PROSITE" id="PS00028">
    <property type="entry name" value="ZINC_FINGER_C2H2_1"/>
    <property type="match status" value="1"/>
</dbReference>
<feature type="domain" description="C2H2-type" evidence="4">
    <location>
        <begin position="111"/>
        <end position="134"/>
    </location>
</feature>
<proteinExistence type="predicted"/>
<dbReference type="PANTHER" id="PTHR21385:SF0">
    <property type="entry name" value="RE51073P"/>
    <property type="match status" value="1"/>
</dbReference>
<feature type="transmembrane region" description="Helical" evidence="2">
    <location>
        <begin position="234"/>
        <end position="256"/>
    </location>
</feature>
<keyword evidence="2" id="KW-1133">Transmembrane helix</keyword>
<dbReference type="Proteomes" id="UP000244005">
    <property type="component" value="Unassembled WGS sequence"/>
</dbReference>
<dbReference type="OMA" id="YLHQREM"/>
<evidence type="ECO:0000259" key="4">
    <source>
        <dbReference type="PROSITE" id="PS50157"/>
    </source>
</evidence>
<keyword evidence="2" id="KW-0812">Transmembrane</keyword>
<feature type="chain" id="PRO_5041804635" description="C2H2-type domain-containing protein" evidence="3">
    <location>
        <begin position="32"/>
        <end position="284"/>
    </location>
</feature>
<feature type="signal peptide" evidence="3">
    <location>
        <begin position="1"/>
        <end position="31"/>
    </location>
</feature>
<keyword evidence="3" id="KW-0732">Signal</keyword>
<dbReference type="AlphaFoldDB" id="A0A2R6XFY8"/>
<dbReference type="GO" id="GO:0008270">
    <property type="term" value="F:zinc ion binding"/>
    <property type="evidence" value="ECO:0007669"/>
    <property type="project" value="UniProtKB-KW"/>
</dbReference>
<evidence type="ECO:0000256" key="1">
    <source>
        <dbReference type="PROSITE-ProRule" id="PRU00042"/>
    </source>
</evidence>
<dbReference type="OrthoDB" id="4507at2759"/>
<dbReference type="SMART" id="SM00355">
    <property type="entry name" value="ZnF_C2H2"/>
    <property type="match status" value="1"/>
</dbReference>
<dbReference type="PANTHER" id="PTHR21385">
    <property type="entry name" value="ZINC FINGER PROTEIN-RELATED"/>
    <property type="match status" value="1"/>
</dbReference>
<keyword evidence="1" id="KW-0863">Zinc-finger</keyword>
<dbReference type="PROSITE" id="PS50157">
    <property type="entry name" value="ZINC_FINGER_C2H2_2"/>
    <property type="match status" value="1"/>
</dbReference>
<evidence type="ECO:0000256" key="2">
    <source>
        <dbReference type="SAM" id="Phobius"/>
    </source>
</evidence>